<dbReference type="SUPFAM" id="SSF53098">
    <property type="entry name" value="Ribonuclease H-like"/>
    <property type="match status" value="2"/>
</dbReference>
<feature type="domain" description="Reverse transcriptase" evidence="29">
    <location>
        <begin position="1305"/>
        <end position="1484"/>
    </location>
</feature>
<evidence type="ECO:0000256" key="22">
    <source>
        <dbReference type="ARBA" id="ARBA00051722"/>
    </source>
</evidence>
<keyword evidence="13" id="KW-0694">RNA-binding</keyword>
<keyword evidence="15" id="KW-0904">Protein phosphatase</keyword>
<dbReference type="Pfam" id="PF17919">
    <property type="entry name" value="RT_RNaseH_2"/>
    <property type="match status" value="1"/>
</dbReference>
<dbReference type="FunFam" id="1.10.340.70:FF:000001">
    <property type="entry name" value="Retrovirus-related Pol polyprotein from transposon gypsy-like Protein"/>
    <property type="match status" value="1"/>
</dbReference>
<evidence type="ECO:0000256" key="20">
    <source>
        <dbReference type="ARBA" id="ARBA00023180"/>
    </source>
</evidence>
<dbReference type="InterPro" id="IPR036397">
    <property type="entry name" value="RNaseH_sf"/>
</dbReference>
<evidence type="ECO:0000256" key="21">
    <source>
        <dbReference type="ARBA" id="ARBA00039658"/>
    </source>
</evidence>
<dbReference type="FunFam" id="3.90.190.10:FF:000009">
    <property type="entry name" value="Receptor-type tyrosine-protein phosphatase beta"/>
    <property type="match status" value="1"/>
</dbReference>
<evidence type="ECO:0000256" key="11">
    <source>
        <dbReference type="ARBA" id="ARBA00022801"/>
    </source>
</evidence>
<protein>
    <recommendedName>
        <fullName evidence="21">Gypsy retrotransposon integrase-like protein 1</fullName>
        <ecNumber evidence="3">3.1.26.4</ecNumber>
        <ecNumber evidence="4">3.1.3.48</ecNumber>
    </recommendedName>
</protein>
<dbReference type="SMART" id="SM00404">
    <property type="entry name" value="PTPc_motif"/>
    <property type="match status" value="1"/>
</dbReference>
<dbReference type="InterPro" id="IPR000387">
    <property type="entry name" value="Tyr_Pase_dom"/>
</dbReference>
<dbReference type="SMART" id="SM00060">
    <property type="entry name" value="FN3"/>
    <property type="match status" value="1"/>
</dbReference>
<feature type="region of interest" description="Disordered" evidence="23">
    <location>
        <begin position="841"/>
        <end position="876"/>
    </location>
</feature>
<dbReference type="PROSITE" id="PS50175">
    <property type="entry name" value="ASP_PROT_RETROV"/>
    <property type="match status" value="1"/>
</dbReference>
<name>A0A498M0C4_LABRO</name>
<feature type="compositionally biased region" description="Polar residues" evidence="23">
    <location>
        <begin position="848"/>
        <end position="876"/>
    </location>
</feature>
<dbReference type="PROSITE" id="PS50055">
    <property type="entry name" value="TYR_PHOSPHATASE_PTP"/>
    <property type="match status" value="1"/>
</dbReference>
<dbReference type="Gene3D" id="3.90.190.10">
    <property type="entry name" value="Protein tyrosine phosphatase superfamily"/>
    <property type="match status" value="1"/>
</dbReference>
<evidence type="ECO:0000259" key="29">
    <source>
        <dbReference type="PROSITE" id="PS50878"/>
    </source>
</evidence>
<dbReference type="CDD" id="cd00063">
    <property type="entry name" value="FN3"/>
    <property type="match status" value="1"/>
</dbReference>
<dbReference type="Pfam" id="PF00041">
    <property type="entry name" value="fn3"/>
    <property type="match status" value="1"/>
</dbReference>
<dbReference type="Gene3D" id="2.60.40.10">
    <property type="entry name" value="Immunoglobulins"/>
    <property type="match status" value="1"/>
</dbReference>
<dbReference type="InterPro" id="IPR043502">
    <property type="entry name" value="DNA/RNA_pol_sf"/>
</dbReference>
<dbReference type="InterPro" id="IPR000242">
    <property type="entry name" value="PTP_cat"/>
</dbReference>
<dbReference type="Pfam" id="PF00665">
    <property type="entry name" value="rve"/>
    <property type="match status" value="1"/>
</dbReference>
<dbReference type="Gene3D" id="2.40.70.10">
    <property type="entry name" value="Acid Proteases"/>
    <property type="match status" value="1"/>
</dbReference>
<evidence type="ECO:0000259" key="31">
    <source>
        <dbReference type="PROSITE" id="PS50994"/>
    </source>
</evidence>
<dbReference type="InterPro" id="IPR050951">
    <property type="entry name" value="Retrovirus_Pol_polyprotein"/>
</dbReference>
<sequence>MQRGGVPVPLPRSSIPPGKRREGATSGGELAGLMVQKGNYLLPPAPRSQWSGQKNRLDLPVRYLLCLLGLPPTIGGHRSSLLRGSAVEPVAGQPPRPSRPPLRPVVSLRARGPETGDPEMDGAALREMVNAPLPPPEEGRVENLLFPFLTASGTQILNKRAVSSISGSPEGTGGVVRANLGPRSPSSLASERLESAIRRTTARMQWTKPNGQSSHYRIEYEDKNVITENTSIIINDLIPGTQYTFKVFAVAADHVTEGRSSQISLYTKSNTPLIVGVVFGVICFLFAIILILFFYTRRQSKQQSPDIPVHTISNKINVALRIEDYDEYFKRKHADSNCGFAEEYEELKTVGTAQSKNAALAIENKAKNRYSNVLPYDSSRVKLSMCGGPFDDYINANYIPGYNSRKEFIAAQGPLPVTVNEFWRMVWEKNVYTIVMLTRCNEMGRVKCEKYWPSGTNHYHNISVTTTSEIELESWTIRDFKIKNVKTAETRYIRQFHFTAWPDHGVPETTEILIDFRHLVREHMDQYSRHSPTVVHCSAGVGRTGTFIAIDHLIFQIERDSMVDVYGIVNDMRMHRPLMVQTESRIKGIWNADGTDSLLGQDAEIRRTRNQDGHFSHSENSQTKPHNQITANPLSTTEPDTSSPSDVRTQPSQQTVELPEPTNIQSHTSSQDSNVPESAVLVVCLLDEPHETSPDCLAVNTQVPVPRLLGNLIKRGVAKKLYLVITLEKEVRLEALVDTGADLTLMSSQLFNRLQTEAKRQNRTLKYQQCVLNVQSYSQNEVQLEQVAPIHLTIGPMSLVHPVYIAPVATYPLLIGKDLLDRFEPLLDFKQLKIWAQVREPLPPQSPRSPETDCQATKVTENPTASRGNVSTQEQGSRSMLCAFQLDKDFDSDGPQILAGLQLNDVTTTDLILALWADNSAISLTLFNALKRHTTNISFANKRTRFALNPGLSTLVTAKVICALNLNWNDRCLTHYFLVLPDLPHDVYIGADLLIRLKAHVDLLNGVIWAPMTSQASAVPVNPENLLSGQTIPEACTLISEQETVIPAYTKGVAVRLNLRCGQTLSHSLGFFQPSPECVELGLTLEATPLVEVTSRAVYILFNNCMAMDVRVPKAYRLGWLVSYDFQDFELVLPVIGPLPVSMIPEGSSSHTVSTVPFKIITILSVVPVVKEQVCRTELTVDQHLAVYTVSSHPSCETDNVTAPPTVHNTEDVKTEEPYPGFETQVQQILRDADALREDADRHKLRQVLYKYKDSFAKDSLDCGLTDLHVVRIPTHPKAPPTFVKQYKIPLESYEPVQDIITSMLEKGVIRPCNSTYSSPIWPVLKPNGKWRPTIDYRKLNQQVPLSRWPMTQLEQEIPRIRGATIFSTLDVASGFWTIPVHPDDQHKLAFRFDNRQYTFTRCPFGYANSPAEFNIFLNKACPDARVRGNLVFVDDILLKHTTVADHLKEIDHILNQLTTAGAKIALHKGQWCKIKVNYVGLLIGPQGIEPQTNRIQAIQNIKPPANVSELRSFLGVCNYSRQFIENYSDIARPLTALLKKDCPFVWTDTQQNAMNELKRYLCTAPCLAYPDPQKEFYLDAGFSSHCLSAGLYQRHDQDRRVVAYASKTLLPPECKYSDCEKALLCTVWAIQRFSNYIGAQKVIIETCHQPVTFLNSQRIRDGVVTNARIATWLMVLQGRNVEARYAQNYKSALGNGLAACQSCSDDTPTVVAQAETSPDLPLTCHRYFEESVCQGMPTAYVDGCSYNHEGILKAGAGVLWLNDRPCPPQHFKLGPQSSQYAEIAAILITLQIASAHNIRDLLICTDSNYARLSFTCHLPNWKQNGFKTANNKPVKHQHLFQTCDDLTSKHDMIIYWKKVKGHSKQPGTDKDLNDQTDALAKAGALHGELWTPPTHPPTPNVAAITRSKRTVPTTVPTSQPLMLAPQISTNDIADMQATDSSIQTILHHLSDPSNHPITPAQLANAPSLKRLHDLKPMLRVMDDILWYVPDDNAAPRLVVPQGQRGVWLMNAHDAACAGHHGTRATYETLKQVAYWPGMQQDVAEYVKGCLVCCQFQPANPNHRAPLQRRGVTFPWSDLQIDWVGPLPRSTRGNKYFLTVVCQFTKWVECLPAPNDTAQTTAYLLMNHIFSRFGLPLKVNSDRGTHFTAEIMQQIWKLLGIHAQLHISHHPISSGQVERSNQTVVSMLRKYDSANQKDWDVKLPLVLMAIRATPNESTGVSPFELMTGRLMTLPLHLLYQPGDSNLVTAYTTHQYLDELRRHLKSTFAFAQQRLQKSAEGQKAYYDRKASHTELDVGDKVWYYQYAQPPQTTSHRLSKKFLPHWTGPHEIVDKLSPVAYRIKLSRGQKDPVFKWVHRNQIKRHVAAGRERQGGASA</sequence>
<feature type="domain" description="Tyrosine-protein phosphatase" evidence="25">
    <location>
        <begin position="340"/>
        <end position="592"/>
    </location>
</feature>
<dbReference type="GO" id="GO:0004725">
    <property type="term" value="F:protein tyrosine phosphatase activity"/>
    <property type="evidence" value="ECO:0007669"/>
    <property type="project" value="UniProtKB-EC"/>
</dbReference>
<feature type="region of interest" description="Disordered" evidence="23">
    <location>
        <begin position="610"/>
        <end position="674"/>
    </location>
</feature>
<dbReference type="EC" id="3.1.3.48" evidence="4"/>
<evidence type="ECO:0000259" key="26">
    <source>
        <dbReference type="PROSITE" id="PS50056"/>
    </source>
</evidence>
<organism evidence="32 33">
    <name type="scientific">Labeo rohita</name>
    <name type="common">Indian major carp</name>
    <name type="synonym">Cyprinus rohita</name>
    <dbReference type="NCBI Taxonomy" id="84645"/>
    <lineage>
        <taxon>Eukaryota</taxon>
        <taxon>Metazoa</taxon>
        <taxon>Chordata</taxon>
        <taxon>Craniata</taxon>
        <taxon>Vertebrata</taxon>
        <taxon>Euteleostomi</taxon>
        <taxon>Actinopterygii</taxon>
        <taxon>Neopterygii</taxon>
        <taxon>Teleostei</taxon>
        <taxon>Ostariophysi</taxon>
        <taxon>Cypriniformes</taxon>
        <taxon>Cyprinidae</taxon>
        <taxon>Labeoninae</taxon>
        <taxon>Labeonini</taxon>
        <taxon>Labeo</taxon>
    </lineage>
</organism>
<dbReference type="Pfam" id="PF17921">
    <property type="entry name" value="Integrase_H2C2"/>
    <property type="match status" value="1"/>
</dbReference>
<dbReference type="PROSITE" id="PS50056">
    <property type="entry name" value="TYR_PHOSPHATASE_2"/>
    <property type="match status" value="1"/>
</dbReference>
<feature type="domain" description="Integrase catalytic" evidence="31">
    <location>
        <begin position="2071"/>
        <end position="2230"/>
    </location>
</feature>
<evidence type="ECO:0000256" key="2">
    <source>
        <dbReference type="ARBA" id="ARBA00010879"/>
    </source>
</evidence>
<dbReference type="InterPro" id="IPR001584">
    <property type="entry name" value="Integrase_cat-core"/>
</dbReference>
<dbReference type="GO" id="GO:0004190">
    <property type="term" value="F:aspartic-type endopeptidase activity"/>
    <property type="evidence" value="ECO:0007669"/>
    <property type="project" value="InterPro"/>
</dbReference>
<evidence type="ECO:0000256" key="15">
    <source>
        <dbReference type="ARBA" id="ARBA00022912"/>
    </source>
</evidence>
<dbReference type="GO" id="GO:0003723">
    <property type="term" value="F:RNA binding"/>
    <property type="evidence" value="ECO:0007669"/>
    <property type="project" value="UniProtKB-KW"/>
</dbReference>
<keyword evidence="16" id="KW-0695">RNA-directed DNA polymerase</keyword>
<keyword evidence="11" id="KW-0378">Hydrolase</keyword>
<reference evidence="32 33" key="1">
    <citation type="submission" date="2018-03" db="EMBL/GenBank/DDBJ databases">
        <title>Draft genome sequence of Rohu Carp (Labeo rohita).</title>
        <authorList>
            <person name="Das P."/>
            <person name="Kushwaha B."/>
            <person name="Joshi C.G."/>
            <person name="Kumar D."/>
            <person name="Nagpure N.S."/>
            <person name="Sahoo L."/>
            <person name="Das S.P."/>
            <person name="Bit A."/>
            <person name="Patnaik S."/>
            <person name="Meher P.K."/>
            <person name="Jayasankar P."/>
            <person name="Koringa P.G."/>
            <person name="Patel N.V."/>
            <person name="Hinsu A.T."/>
            <person name="Kumar R."/>
            <person name="Pandey M."/>
            <person name="Agarwal S."/>
            <person name="Srivastava S."/>
            <person name="Singh M."/>
            <person name="Iquebal M.A."/>
            <person name="Jaiswal S."/>
            <person name="Angadi U.B."/>
            <person name="Kumar N."/>
            <person name="Raza M."/>
            <person name="Shah T.M."/>
            <person name="Rai A."/>
            <person name="Jena J.K."/>
        </authorList>
    </citation>
    <scope>NUCLEOTIDE SEQUENCE [LARGE SCALE GENOMIC DNA]</scope>
    <source>
        <strain evidence="32">DASCIFA01</strain>
        <tissue evidence="32">Testis</tissue>
    </source>
</reference>
<dbReference type="PRINTS" id="PR00700">
    <property type="entry name" value="PRTYPHPHTASE"/>
</dbReference>
<evidence type="ECO:0000256" key="19">
    <source>
        <dbReference type="ARBA" id="ARBA00023172"/>
    </source>
</evidence>
<dbReference type="PROSITE" id="PS50879">
    <property type="entry name" value="RNASE_H_1"/>
    <property type="match status" value="1"/>
</dbReference>
<dbReference type="InterPro" id="IPR002156">
    <property type="entry name" value="RNaseH_domain"/>
</dbReference>
<feature type="domain" description="RNase H type-1" evidence="30">
    <location>
        <begin position="1734"/>
        <end position="1886"/>
    </location>
</feature>
<dbReference type="CDD" id="cd00303">
    <property type="entry name" value="retropepsin_like"/>
    <property type="match status" value="1"/>
</dbReference>
<keyword evidence="18 24" id="KW-0472">Membrane</keyword>
<dbReference type="GO" id="GO:0003964">
    <property type="term" value="F:RNA-directed DNA polymerase activity"/>
    <property type="evidence" value="ECO:0007669"/>
    <property type="project" value="UniProtKB-KW"/>
</dbReference>
<proteinExistence type="inferred from homology"/>
<evidence type="ECO:0000259" key="28">
    <source>
        <dbReference type="PROSITE" id="PS50853"/>
    </source>
</evidence>
<dbReference type="InterPro" id="IPR012337">
    <property type="entry name" value="RNaseH-like_sf"/>
</dbReference>
<keyword evidence="14" id="KW-0229">DNA integration</keyword>
<dbReference type="PROSITE" id="PS50994">
    <property type="entry name" value="INTEGRASE"/>
    <property type="match status" value="1"/>
</dbReference>
<evidence type="ECO:0000259" key="30">
    <source>
        <dbReference type="PROSITE" id="PS50879"/>
    </source>
</evidence>
<evidence type="ECO:0000256" key="6">
    <source>
        <dbReference type="ARBA" id="ARBA00022692"/>
    </source>
</evidence>
<dbReference type="Gene3D" id="3.30.70.270">
    <property type="match status" value="2"/>
</dbReference>
<evidence type="ECO:0000256" key="16">
    <source>
        <dbReference type="ARBA" id="ARBA00022918"/>
    </source>
</evidence>
<keyword evidence="12" id="KW-0460">Magnesium</keyword>
<evidence type="ECO:0000259" key="25">
    <source>
        <dbReference type="PROSITE" id="PS50055"/>
    </source>
</evidence>
<evidence type="ECO:0000256" key="1">
    <source>
        <dbReference type="ARBA" id="ARBA00004479"/>
    </source>
</evidence>
<dbReference type="SUPFAM" id="SSF56672">
    <property type="entry name" value="DNA/RNA polymerases"/>
    <property type="match status" value="1"/>
</dbReference>
<dbReference type="Proteomes" id="UP000290572">
    <property type="component" value="Unassembled WGS sequence"/>
</dbReference>
<dbReference type="InterPro" id="IPR043128">
    <property type="entry name" value="Rev_trsase/Diguanyl_cyclase"/>
</dbReference>
<comment type="catalytic activity">
    <reaction evidence="22">
        <text>O-phospho-L-tyrosyl-[protein] + H2O = L-tyrosyl-[protein] + phosphate</text>
        <dbReference type="Rhea" id="RHEA:10684"/>
        <dbReference type="Rhea" id="RHEA-COMP:10136"/>
        <dbReference type="Rhea" id="RHEA-COMP:20101"/>
        <dbReference type="ChEBI" id="CHEBI:15377"/>
        <dbReference type="ChEBI" id="CHEBI:43474"/>
        <dbReference type="ChEBI" id="CHEBI:46858"/>
        <dbReference type="ChEBI" id="CHEBI:61978"/>
        <dbReference type="EC" id="3.1.3.48"/>
    </reaction>
</comment>
<comment type="subcellular location">
    <subcellularLocation>
        <location evidence="1">Membrane</location>
        <topology evidence="1">Single-pass type I membrane protein</topology>
    </subcellularLocation>
</comment>
<keyword evidence="5" id="KW-0808">Transferase</keyword>
<keyword evidence="20" id="KW-0325">Glycoprotein</keyword>
<evidence type="ECO:0000256" key="7">
    <source>
        <dbReference type="ARBA" id="ARBA00022695"/>
    </source>
</evidence>
<dbReference type="InterPro" id="IPR000477">
    <property type="entry name" value="RT_dom"/>
</dbReference>
<evidence type="ECO:0000256" key="9">
    <source>
        <dbReference type="ARBA" id="ARBA00022729"/>
    </source>
</evidence>
<dbReference type="InterPro" id="IPR021109">
    <property type="entry name" value="Peptidase_aspartic_dom_sf"/>
</dbReference>
<dbReference type="InterPro" id="IPR016130">
    <property type="entry name" value="Tyr_Pase_AS"/>
</dbReference>
<dbReference type="Pfam" id="PF00075">
    <property type="entry name" value="RNase_H"/>
    <property type="match status" value="1"/>
</dbReference>
<keyword evidence="10" id="KW-0255">Endonuclease</keyword>
<dbReference type="EMBL" id="QBIY01013154">
    <property type="protein sequence ID" value="RXN11105.1"/>
    <property type="molecule type" value="Genomic_DNA"/>
</dbReference>
<dbReference type="InterPro" id="IPR001995">
    <property type="entry name" value="Peptidase_A2_cat"/>
</dbReference>
<dbReference type="GO" id="GO:0015074">
    <property type="term" value="P:DNA integration"/>
    <property type="evidence" value="ECO:0007669"/>
    <property type="project" value="UniProtKB-KW"/>
</dbReference>
<dbReference type="InterPro" id="IPR029021">
    <property type="entry name" value="Prot-tyrosine_phosphatase-like"/>
</dbReference>
<feature type="domain" description="Tyrosine specific protein phosphatases" evidence="26">
    <location>
        <begin position="514"/>
        <end position="587"/>
    </location>
</feature>
<dbReference type="InterPro" id="IPR001969">
    <property type="entry name" value="Aspartic_peptidase_AS"/>
</dbReference>
<evidence type="ECO:0000256" key="5">
    <source>
        <dbReference type="ARBA" id="ARBA00022679"/>
    </source>
</evidence>
<dbReference type="GO" id="GO:0016020">
    <property type="term" value="C:membrane"/>
    <property type="evidence" value="ECO:0007669"/>
    <property type="project" value="UniProtKB-SubCell"/>
</dbReference>
<evidence type="ECO:0000256" key="4">
    <source>
        <dbReference type="ARBA" id="ARBA00013064"/>
    </source>
</evidence>
<dbReference type="InterPro" id="IPR003595">
    <property type="entry name" value="Tyr_Pase_cat"/>
</dbReference>
<keyword evidence="32" id="KW-0675">Receptor</keyword>
<dbReference type="GO" id="GO:0006508">
    <property type="term" value="P:proteolysis"/>
    <property type="evidence" value="ECO:0007669"/>
    <property type="project" value="InterPro"/>
</dbReference>
<keyword evidence="17 24" id="KW-1133">Transmembrane helix</keyword>
<dbReference type="Gene3D" id="1.10.340.70">
    <property type="match status" value="1"/>
</dbReference>
<keyword evidence="6 24" id="KW-0812">Transmembrane</keyword>
<dbReference type="FunFam" id="3.30.420.10:FF:000032">
    <property type="entry name" value="Retrovirus-related Pol polyprotein from transposon 297-like Protein"/>
    <property type="match status" value="1"/>
</dbReference>
<dbReference type="SUPFAM" id="SSF50630">
    <property type="entry name" value="Acid proteases"/>
    <property type="match status" value="1"/>
</dbReference>
<keyword evidence="9" id="KW-0732">Signal</keyword>
<dbReference type="InterPro" id="IPR036116">
    <property type="entry name" value="FN3_sf"/>
</dbReference>
<keyword evidence="33" id="KW-1185">Reference proteome</keyword>
<feature type="compositionally biased region" description="Low complexity" evidence="23">
    <location>
        <begin position="635"/>
        <end position="646"/>
    </location>
</feature>
<feature type="region of interest" description="Disordered" evidence="23">
    <location>
        <begin position="165"/>
        <end position="188"/>
    </location>
</feature>
<evidence type="ECO:0000256" key="8">
    <source>
        <dbReference type="ARBA" id="ARBA00022722"/>
    </source>
</evidence>
<evidence type="ECO:0000256" key="12">
    <source>
        <dbReference type="ARBA" id="ARBA00022842"/>
    </source>
</evidence>
<evidence type="ECO:0000256" key="14">
    <source>
        <dbReference type="ARBA" id="ARBA00022908"/>
    </source>
</evidence>
<dbReference type="GO" id="GO:0004523">
    <property type="term" value="F:RNA-DNA hybrid ribonuclease activity"/>
    <property type="evidence" value="ECO:0007669"/>
    <property type="project" value="UniProtKB-EC"/>
</dbReference>
<comment type="caution">
    <text evidence="32">The sequence shown here is derived from an EMBL/GenBank/DDBJ whole genome shotgun (WGS) entry which is preliminary data.</text>
</comment>
<evidence type="ECO:0000256" key="23">
    <source>
        <dbReference type="SAM" id="MobiDB-lite"/>
    </source>
</evidence>
<dbReference type="InterPro" id="IPR013783">
    <property type="entry name" value="Ig-like_fold"/>
</dbReference>
<keyword evidence="8" id="KW-0540">Nuclease</keyword>
<feature type="region of interest" description="Disordered" evidence="23">
    <location>
        <begin position="1"/>
        <end position="26"/>
    </location>
</feature>
<keyword evidence="7" id="KW-0548">Nucleotidyltransferase</keyword>
<dbReference type="SUPFAM" id="SSF49265">
    <property type="entry name" value="Fibronectin type III"/>
    <property type="match status" value="1"/>
</dbReference>
<dbReference type="SUPFAM" id="SSF52799">
    <property type="entry name" value="(Phosphotyrosine protein) phosphatases II"/>
    <property type="match status" value="1"/>
</dbReference>
<gene>
    <name evidence="32" type="ORF">ROHU_037325</name>
</gene>
<feature type="domain" description="Fibronectin type-III" evidence="28">
    <location>
        <begin position="184"/>
        <end position="274"/>
    </location>
</feature>
<dbReference type="PROSITE" id="PS50853">
    <property type="entry name" value="FN3"/>
    <property type="match status" value="1"/>
</dbReference>
<keyword evidence="19" id="KW-0233">DNA recombination</keyword>
<dbReference type="Pfam" id="PF00102">
    <property type="entry name" value="Y_phosphatase"/>
    <property type="match status" value="1"/>
</dbReference>
<evidence type="ECO:0000256" key="13">
    <source>
        <dbReference type="ARBA" id="ARBA00022884"/>
    </source>
</evidence>
<dbReference type="Gene3D" id="3.10.10.10">
    <property type="entry name" value="HIV Type 1 Reverse Transcriptase, subunit A, domain 1"/>
    <property type="match status" value="1"/>
</dbReference>
<dbReference type="SMART" id="SM00194">
    <property type="entry name" value="PTPc"/>
    <property type="match status" value="1"/>
</dbReference>
<dbReference type="STRING" id="84645.A0A498M0C4"/>
<dbReference type="CDD" id="cd01647">
    <property type="entry name" value="RT_LTR"/>
    <property type="match status" value="1"/>
</dbReference>
<dbReference type="InterPro" id="IPR041588">
    <property type="entry name" value="Integrase_H2C2"/>
</dbReference>
<evidence type="ECO:0000313" key="33">
    <source>
        <dbReference type="Proteomes" id="UP000290572"/>
    </source>
</evidence>
<accession>A0A498M0C4</accession>
<feature type="domain" description="Peptidase A2" evidence="27">
    <location>
        <begin position="733"/>
        <end position="819"/>
    </location>
</feature>
<evidence type="ECO:0000256" key="24">
    <source>
        <dbReference type="SAM" id="Phobius"/>
    </source>
</evidence>
<dbReference type="EC" id="3.1.26.4" evidence="3"/>
<evidence type="ECO:0000256" key="18">
    <source>
        <dbReference type="ARBA" id="ARBA00023136"/>
    </source>
</evidence>
<dbReference type="Gene3D" id="3.10.20.370">
    <property type="match status" value="1"/>
</dbReference>
<evidence type="ECO:0000313" key="32">
    <source>
        <dbReference type="EMBL" id="RXN11105.1"/>
    </source>
</evidence>
<feature type="compositionally biased region" description="Polar residues" evidence="23">
    <location>
        <begin position="618"/>
        <end position="634"/>
    </location>
</feature>
<dbReference type="PROSITE" id="PS00141">
    <property type="entry name" value="ASP_PROTEASE"/>
    <property type="match status" value="1"/>
</dbReference>
<dbReference type="Gene3D" id="3.30.420.10">
    <property type="entry name" value="Ribonuclease H-like superfamily/Ribonuclease H"/>
    <property type="match status" value="2"/>
</dbReference>
<dbReference type="PROSITE" id="PS00383">
    <property type="entry name" value="TYR_PHOSPHATASE_1"/>
    <property type="match status" value="1"/>
</dbReference>
<evidence type="ECO:0000256" key="3">
    <source>
        <dbReference type="ARBA" id="ARBA00012180"/>
    </source>
</evidence>
<dbReference type="Pfam" id="PF00078">
    <property type="entry name" value="RVT_1"/>
    <property type="match status" value="1"/>
</dbReference>
<dbReference type="InterPro" id="IPR003961">
    <property type="entry name" value="FN3_dom"/>
</dbReference>
<dbReference type="PROSITE" id="PS50878">
    <property type="entry name" value="RT_POL"/>
    <property type="match status" value="1"/>
</dbReference>
<feature type="region of interest" description="Disordered" evidence="23">
    <location>
        <begin position="1198"/>
        <end position="1217"/>
    </location>
</feature>
<comment type="similarity">
    <text evidence="2">Belongs to the beta type-B retroviral polymerase family. HERV class-II K(HML-2) pol subfamily.</text>
</comment>
<evidence type="ECO:0000256" key="17">
    <source>
        <dbReference type="ARBA" id="ARBA00022989"/>
    </source>
</evidence>
<dbReference type="CDD" id="cd09280">
    <property type="entry name" value="RNase_HI_eukaryote_like"/>
    <property type="match status" value="1"/>
</dbReference>
<dbReference type="PANTHER" id="PTHR37984:SF12">
    <property type="entry name" value="RIBONUCLEASE H"/>
    <property type="match status" value="1"/>
</dbReference>
<feature type="transmembrane region" description="Helical" evidence="24">
    <location>
        <begin position="273"/>
        <end position="295"/>
    </location>
</feature>
<dbReference type="FunFam" id="3.30.70.270:FF:000023">
    <property type="entry name" value="Pol"/>
    <property type="match status" value="1"/>
</dbReference>
<dbReference type="PANTHER" id="PTHR37984">
    <property type="entry name" value="PROTEIN CBG26694"/>
    <property type="match status" value="1"/>
</dbReference>
<evidence type="ECO:0000256" key="10">
    <source>
        <dbReference type="ARBA" id="ARBA00022759"/>
    </source>
</evidence>
<dbReference type="GO" id="GO:0006310">
    <property type="term" value="P:DNA recombination"/>
    <property type="evidence" value="ECO:0007669"/>
    <property type="project" value="UniProtKB-KW"/>
</dbReference>
<evidence type="ECO:0000259" key="27">
    <source>
        <dbReference type="PROSITE" id="PS50175"/>
    </source>
</evidence>
<feature type="compositionally biased region" description="Polar residues" evidence="23">
    <location>
        <begin position="647"/>
        <end position="674"/>
    </location>
</feature>
<dbReference type="InterPro" id="IPR041577">
    <property type="entry name" value="RT_RNaseH_2"/>
</dbReference>